<dbReference type="OMA" id="HASKDMF"/>
<proteinExistence type="predicted"/>
<sequence length="683" mass="74884">MKRGRDDEKIMEPMFPRLHVSDRERGGPRAPPRNKMALYEQFSIPSHGSNQGVLPHNPPNTATVVPPPSTSQLSSYESGRFSSPRQHRSTHPAEKSYTGYSSFNPLPRQLEQKKKLDEEDFAVPIFVQTEIGQDHSKKSNGVDREEPKQPVTTFSNLRQEGIRQNENPKEYMAVVEQSVRSVKSSSPRENIRGPLKQTDASTYQEHRDRIVNNFVRLESTAASLNHEFRSRSQLLNCIDGNDVSNEPVSGIKSAPSSNLRRDSCPEEQGSPNNSTSDSVCGEEETCGSLHVGNGDRGDNASETSMVDSVSGFDISPDDVVGIIGQKHFWKARRAIVNQQRVFAVQVFELHRLIKVQRSIAGSPQLLHKDGAYLGIPLKVSAAKKLPLEHIDKPSLHIVNHKDNTNNPNHNIESSDENAVGKTYLSSAQNVSPPSNTSTPVVTDTNMSPWCFPQPPGHQWLIPVLSPSEGLIYKPYPGHGFFGPFCEGYGHPGSSPMMGSFINPAYGVPQAHHHNQSIGFPLTSSPFGHGYFPPYGMPVISTVNSASTVEQANHFAGLGSHGQPGQSSGGGTNFNLDHQTSCNGAISNFVTNESEMRGSTGSSPSEEAQGFGVGHGTRGRNAQSFFPTSPAIRLVESERVLPVEDTDHPRRVIKVVPRNAMSATESAARIFRSIQEERKHYDSV</sequence>
<dbReference type="AlphaFoldDB" id="A0A2R6PHD8"/>
<dbReference type="STRING" id="1590841.A0A2R6PHD8"/>
<dbReference type="InParanoid" id="A0A2R6PHD8"/>
<dbReference type="InterPro" id="IPR039319">
    <property type="entry name" value="ELF3-like"/>
</dbReference>
<feature type="compositionally biased region" description="Polar residues" evidence="1">
    <location>
        <begin position="269"/>
        <end position="278"/>
    </location>
</feature>
<protein>
    <submittedName>
        <fullName evidence="2">Protein EARLY FLOWERING like</fullName>
    </submittedName>
</protein>
<dbReference type="PANTHER" id="PTHR34281">
    <property type="entry name" value="PROTEIN EARLY FLOWERING 3"/>
    <property type="match status" value="1"/>
</dbReference>
<accession>A0A2R6PHD8</accession>
<keyword evidence="3" id="KW-1185">Reference proteome</keyword>
<dbReference type="FunCoup" id="A0A2R6PHD8">
    <property type="interactions" value="572"/>
</dbReference>
<gene>
    <name evidence="2" type="ORF">CEY00_Acc28640</name>
</gene>
<feature type="compositionally biased region" description="Gly residues" evidence="1">
    <location>
        <begin position="558"/>
        <end position="571"/>
    </location>
</feature>
<feature type="compositionally biased region" description="Basic and acidic residues" evidence="1">
    <location>
        <begin position="1"/>
        <end position="11"/>
    </location>
</feature>
<comment type="caution">
    <text evidence="2">The sequence shown here is derived from an EMBL/GenBank/DDBJ whole genome shotgun (WGS) entry which is preliminary data.</text>
</comment>
<feature type="compositionally biased region" description="Polar residues" evidence="1">
    <location>
        <begin position="43"/>
        <end position="52"/>
    </location>
</feature>
<feature type="compositionally biased region" description="Polar residues" evidence="1">
    <location>
        <begin position="592"/>
        <end position="605"/>
    </location>
</feature>
<feature type="compositionally biased region" description="Polar residues" evidence="1">
    <location>
        <begin position="150"/>
        <end position="159"/>
    </location>
</feature>
<dbReference type="GO" id="GO:2000028">
    <property type="term" value="P:regulation of photoperiodism, flowering"/>
    <property type="evidence" value="ECO:0007669"/>
    <property type="project" value="InterPro"/>
</dbReference>
<dbReference type="EMBL" id="NKQK01000025">
    <property type="protein sequence ID" value="PSR91296.1"/>
    <property type="molecule type" value="Genomic_DNA"/>
</dbReference>
<dbReference type="Gramene" id="PSR91296">
    <property type="protein sequence ID" value="PSR91296"/>
    <property type="gene ID" value="CEY00_Acc28640"/>
</dbReference>
<feature type="region of interest" description="Disordered" evidence="1">
    <location>
        <begin position="1"/>
        <end position="105"/>
    </location>
</feature>
<feature type="region of interest" description="Disordered" evidence="1">
    <location>
        <begin position="592"/>
        <end position="624"/>
    </location>
</feature>
<feature type="compositionally biased region" description="Basic and acidic residues" evidence="1">
    <location>
        <begin position="160"/>
        <end position="169"/>
    </location>
</feature>
<reference evidence="2 3" key="1">
    <citation type="submission" date="2017-07" db="EMBL/GenBank/DDBJ databases">
        <title>An improved, manually edited Actinidia chinensis var. chinensis (kiwifruit) genome highlights the challenges associated with draft genomes and gene prediction in plants.</title>
        <authorList>
            <person name="Pilkington S."/>
            <person name="Crowhurst R."/>
            <person name="Hilario E."/>
            <person name="Nardozza S."/>
            <person name="Fraser L."/>
            <person name="Peng Y."/>
            <person name="Gunaseelan K."/>
            <person name="Simpson R."/>
            <person name="Tahir J."/>
            <person name="Deroles S."/>
            <person name="Templeton K."/>
            <person name="Luo Z."/>
            <person name="Davy M."/>
            <person name="Cheng C."/>
            <person name="Mcneilage M."/>
            <person name="Scaglione D."/>
            <person name="Liu Y."/>
            <person name="Zhang Q."/>
            <person name="Datson P."/>
            <person name="De Silva N."/>
            <person name="Gardiner S."/>
            <person name="Bassett H."/>
            <person name="Chagne D."/>
            <person name="Mccallum J."/>
            <person name="Dzierzon H."/>
            <person name="Deng C."/>
            <person name="Wang Y.-Y."/>
            <person name="Barron N."/>
            <person name="Manako K."/>
            <person name="Bowen J."/>
            <person name="Foster T."/>
            <person name="Erridge Z."/>
            <person name="Tiffin H."/>
            <person name="Waite C."/>
            <person name="Davies K."/>
            <person name="Grierson E."/>
            <person name="Laing W."/>
            <person name="Kirk R."/>
            <person name="Chen X."/>
            <person name="Wood M."/>
            <person name="Montefiori M."/>
            <person name="Brummell D."/>
            <person name="Schwinn K."/>
            <person name="Catanach A."/>
            <person name="Fullerton C."/>
            <person name="Li D."/>
            <person name="Meiyalaghan S."/>
            <person name="Nieuwenhuizen N."/>
            <person name="Read N."/>
            <person name="Prakash R."/>
            <person name="Hunter D."/>
            <person name="Zhang H."/>
            <person name="Mckenzie M."/>
            <person name="Knabel M."/>
            <person name="Harris A."/>
            <person name="Allan A."/>
            <person name="Chen A."/>
            <person name="Janssen B."/>
            <person name="Plunkett B."/>
            <person name="Dwamena C."/>
            <person name="Voogd C."/>
            <person name="Leif D."/>
            <person name="Lafferty D."/>
            <person name="Souleyre E."/>
            <person name="Varkonyi-Gasic E."/>
            <person name="Gambi F."/>
            <person name="Hanley J."/>
            <person name="Yao J.-L."/>
            <person name="Cheung J."/>
            <person name="David K."/>
            <person name="Warren B."/>
            <person name="Marsh K."/>
            <person name="Snowden K."/>
            <person name="Lin-Wang K."/>
            <person name="Brian L."/>
            <person name="Martinez-Sanchez M."/>
            <person name="Wang M."/>
            <person name="Ileperuma N."/>
            <person name="Macnee N."/>
            <person name="Campin R."/>
            <person name="Mcatee P."/>
            <person name="Drummond R."/>
            <person name="Espley R."/>
            <person name="Ireland H."/>
            <person name="Wu R."/>
            <person name="Atkinson R."/>
            <person name="Karunairetnam S."/>
            <person name="Bulley S."/>
            <person name="Chunkath S."/>
            <person name="Hanley Z."/>
            <person name="Storey R."/>
            <person name="Thrimawithana A."/>
            <person name="Thomson S."/>
            <person name="David C."/>
            <person name="Testolin R."/>
        </authorList>
    </citation>
    <scope>NUCLEOTIDE SEQUENCE [LARGE SCALE GENOMIC DNA]</scope>
    <source>
        <strain evidence="3">cv. Red5</strain>
        <tissue evidence="2">Young leaf</tissue>
    </source>
</reference>
<reference evidence="3" key="2">
    <citation type="journal article" date="2018" name="BMC Genomics">
        <title>A manually annotated Actinidia chinensis var. chinensis (kiwifruit) genome highlights the challenges associated with draft genomes and gene prediction in plants.</title>
        <authorList>
            <person name="Pilkington S.M."/>
            <person name="Crowhurst R."/>
            <person name="Hilario E."/>
            <person name="Nardozza S."/>
            <person name="Fraser L."/>
            <person name="Peng Y."/>
            <person name="Gunaseelan K."/>
            <person name="Simpson R."/>
            <person name="Tahir J."/>
            <person name="Deroles S.C."/>
            <person name="Templeton K."/>
            <person name="Luo Z."/>
            <person name="Davy M."/>
            <person name="Cheng C."/>
            <person name="McNeilage M."/>
            <person name="Scaglione D."/>
            <person name="Liu Y."/>
            <person name="Zhang Q."/>
            <person name="Datson P."/>
            <person name="De Silva N."/>
            <person name="Gardiner S.E."/>
            <person name="Bassett H."/>
            <person name="Chagne D."/>
            <person name="McCallum J."/>
            <person name="Dzierzon H."/>
            <person name="Deng C."/>
            <person name="Wang Y.Y."/>
            <person name="Barron L."/>
            <person name="Manako K."/>
            <person name="Bowen J."/>
            <person name="Foster T.M."/>
            <person name="Erridge Z.A."/>
            <person name="Tiffin H."/>
            <person name="Waite C.N."/>
            <person name="Davies K.M."/>
            <person name="Grierson E.P."/>
            <person name="Laing W.A."/>
            <person name="Kirk R."/>
            <person name="Chen X."/>
            <person name="Wood M."/>
            <person name="Montefiori M."/>
            <person name="Brummell D.A."/>
            <person name="Schwinn K.E."/>
            <person name="Catanach A."/>
            <person name="Fullerton C."/>
            <person name="Li D."/>
            <person name="Meiyalaghan S."/>
            <person name="Nieuwenhuizen N."/>
            <person name="Read N."/>
            <person name="Prakash R."/>
            <person name="Hunter D."/>
            <person name="Zhang H."/>
            <person name="McKenzie M."/>
            <person name="Knabel M."/>
            <person name="Harris A."/>
            <person name="Allan A.C."/>
            <person name="Gleave A."/>
            <person name="Chen A."/>
            <person name="Janssen B.J."/>
            <person name="Plunkett B."/>
            <person name="Ampomah-Dwamena C."/>
            <person name="Voogd C."/>
            <person name="Leif D."/>
            <person name="Lafferty D."/>
            <person name="Souleyre E.J.F."/>
            <person name="Varkonyi-Gasic E."/>
            <person name="Gambi F."/>
            <person name="Hanley J."/>
            <person name="Yao J.L."/>
            <person name="Cheung J."/>
            <person name="David K.M."/>
            <person name="Warren B."/>
            <person name="Marsh K."/>
            <person name="Snowden K.C."/>
            <person name="Lin-Wang K."/>
            <person name="Brian L."/>
            <person name="Martinez-Sanchez M."/>
            <person name="Wang M."/>
            <person name="Ileperuma N."/>
            <person name="Macnee N."/>
            <person name="Campin R."/>
            <person name="McAtee P."/>
            <person name="Drummond R.S.M."/>
            <person name="Espley R.V."/>
            <person name="Ireland H.S."/>
            <person name="Wu R."/>
            <person name="Atkinson R.G."/>
            <person name="Karunairetnam S."/>
            <person name="Bulley S."/>
            <person name="Chunkath S."/>
            <person name="Hanley Z."/>
            <person name="Storey R."/>
            <person name="Thrimawithana A.H."/>
            <person name="Thomson S."/>
            <person name="David C."/>
            <person name="Testolin R."/>
            <person name="Huang H."/>
            <person name="Hellens R.P."/>
            <person name="Schaffer R.J."/>
        </authorList>
    </citation>
    <scope>NUCLEOTIDE SEQUENCE [LARGE SCALE GENOMIC DNA]</scope>
    <source>
        <strain evidence="3">cv. Red5</strain>
    </source>
</reference>
<dbReference type="OrthoDB" id="1939092at2759"/>
<feature type="region of interest" description="Disordered" evidence="1">
    <location>
        <begin position="554"/>
        <end position="577"/>
    </location>
</feature>
<evidence type="ECO:0000313" key="3">
    <source>
        <dbReference type="Proteomes" id="UP000241394"/>
    </source>
</evidence>
<dbReference type="Proteomes" id="UP000241394">
    <property type="component" value="Chromosome LG25"/>
</dbReference>
<feature type="region of interest" description="Disordered" evidence="1">
    <location>
        <begin position="239"/>
        <end position="304"/>
    </location>
</feature>
<organism evidence="2 3">
    <name type="scientific">Actinidia chinensis var. chinensis</name>
    <name type="common">Chinese soft-hair kiwi</name>
    <dbReference type="NCBI Taxonomy" id="1590841"/>
    <lineage>
        <taxon>Eukaryota</taxon>
        <taxon>Viridiplantae</taxon>
        <taxon>Streptophyta</taxon>
        <taxon>Embryophyta</taxon>
        <taxon>Tracheophyta</taxon>
        <taxon>Spermatophyta</taxon>
        <taxon>Magnoliopsida</taxon>
        <taxon>eudicotyledons</taxon>
        <taxon>Gunneridae</taxon>
        <taxon>Pentapetalae</taxon>
        <taxon>asterids</taxon>
        <taxon>Ericales</taxon>
        <taxon>Actinidiaceae</taxon>
        <taxon>Actinidia</taxon>
    </lineage>
</organism>
<feature type="compositionally biased region" description="Polar residues" evidence="1">
    <location>
        <begin position="70"/>
        <end position="84"/>
    </location>
</feature>
<dbReference type="PANTHER" id="PTHR34281:SF2">
    <property type="entry name" value="PROTEIN EARLY FLOWERING 3"/>
    <property type="match status" value="1"/>
</dbReference>
<feature type="compositionally biased region" description="Basic and acidic residues" evidence="1">
    <location>
        <begin position="132"/>
        <end position="148"/>
    </location>
</feature>
<feature type="region of interest" description="Disordered" evidence="1">
    <location>
        <begin position="132"/>
        <end position="170"/>
    </location>
</feature>
<name>A0A2R6PHD8_ACTCC</name>
<evidence type="ECO:0000256" key="1">
    <source>
        <dbReference type="SAM" id="MobiDB-lite"/>
    </source>
</evidence>
<evidence type="ECO:0000313" key="2">
    <source>
        <dbReference type="EMBL" id="PSR91296.1"/>
    </source>
</evidence>